<reference evidence="1" key="4">
    <citation type="submission" date="2019-03" db="UniProtKB">
        <authorList>
            <consortium name="EnsemblPlants"/>
        </authorList>
    </citation>
    <scope>IDENTIFICATION</scope>
</reference>
<organism evidence="1 2">
    <name type="scientific">Aegilops tauschii subsp. strangulata</name>
    <name type="common">Goatgrass</name>
    <dbReference type="NCBI Taxonomy" id="200361"/>
    <lineage>
        <taxon>Eukaryota</taxon>
        <taxon>Viridiplantae</taxon>
        <taxon>Streptophyta</taxon>
        <taxon>Embryophyta</taxon>
        <taxon>Tracheophyta</taxon>
        <taxon>Spermatophyta</taxon>
        <taxon>Magnoliopsida</taxon>
        <taxon>Liliopsida</taxon>
        <taxon>Poales</taxon>
        <taxon>Poaceae</taxon>
        <taxon>BOP clade</taxon>
        <taxon>Pooideae</taxon>
        <taxon>Triticodae</taxon>
        <taxon>Triticeae</taxon>
        <taxon>Triticinae</taxon>
        <taxon>Aegilops</taxon>
    </lineage>
</organism>
<reference evidence="1" key="5">
    <citation type="journal article" date="2021" name="G3 (Bethesda)">
        <title>Aegilops tauschii genome assembly Aet v5.0 features greater sequence contiguity and improved annotation.</title>
        <authorList>
            <person name="Wang L."/>
            <person name="Zhu T."/>
            <person name="Rodriguez J.C."/>
            <person name="Deal K.R."/>
            <person name="Dubcovsky J."/>
            <person name="McGuire P.E."/>
            <person name="Lux T."/>
            <person name="Spannagl M."/>
            <person name="Mayer K.F.X."/>
            <person name="Baldrich P."/>
            <person name="Meyers B.C."/>
            <person name="Huo N."/>
            <person name="Gu Y.Q."/>
            <person name="Zhou H."/>
            <person name="Devos K.M."/>
            <person name="Bennetzen J.L."/>
            <person name="Unver T."/>
            <person name="Budak H."/>
            <person name="Gulick P.J."/>
            <person name="Galiba G."/>
            <person name="Kalapos B."/>
            <person name="Nelson D.R."/>
            <person name="Li P."/>
            <person name="You F.M."/>
            <person name="Luo M.C."/>
            <person name="Dvorak J."/>
        </authorList>
    </citation>
    <scope>NUCLEOTIDE SEQUENCE [LARGE SCALE GENOMIC DNA]</scope>
    <source>
        <strain evidence="1">cv. AL8/78</strain>
    </source>
</reference>
<dbReference type="Gramene" id="AET6Gv20119000.9">
    <property type="protein sequence ID" value="AET6Gv20119000.9"/>
    <property type="gene ID" value="AET6Gv20119000"/>
</dbReference>
<reference evidence="2" key="2">
    <citation type="journal article" date="2017" name="Nat. Plants">
        <title>The Aegilops tauschii genome reveals multiple impacts of transposons.</title>
        <authorList>
            <person name="Zhao G."/>
            <person name="Zou C."/>
            <person name="Li K."/>
            <person name="Wang K."/>
            <person name="Li T."/>
            <person name="Gao L."/>
            <person name="Zhang X."/>
            <person name="Wang H."/>
            <person name="Yang Z."/>
            <person name="Liu X."/>
            <person name="Jiang W."/>
            <person name="Mao L."/>
            <person name="Kong X."/>
            <person name="Jiao Y."/>
            <person name="Jia J."/>
        </authorList>
    </citation>
    <scope>NUCLEOTIDE SEQUENCE [LARGE SCALE GENOMIC DNA]</scope>
    <source>
        <strain evidence="2">cv. AL8/78</strain>
    </source>
</reference>
<reference evidence="2" key="1">
    <citation type="journal article" date="2014" name="Science">
        <title>Ancient hybridizations among the ancestral genomes of bread wheat.</title>
        <authorList>
            <consortium name="International Wheat Genome Sequencing Consortium,"/>
            <person name="Marcussen T."/>
            <person name="Sandve S.R."/>
            <person name="Heier L."/>
            <person name="Spannagl M."/>
            <person name="Pfeifer M."/>
            <person name="Jakobsen K.S."/>
            <person name="Wulff B.B."/>
            <person name="Steuernagel B."/>
            <person name="Mayer K.F."/>
            <person name="Olsen O.A."/>
        </authorList>
    </citation>
    <scope>NUCLEOTIDE SEQUENCE [LARGE SCALE GENOMIC DNA]</scope>
    <source>
        <strain evidence="2">cv. AL8/78</strain>
    </source>
</reference>
<reference evidence="1" key="3">
    <citation type="journal article" date="2017" name="Nature">
        <title>Genome sequence of the progenitor of the wheat D genome Aegilops tauschii.</title>
        <authorList>
            <person name="Luo M.C."/>
            <person name="Gu Y.Q."/>
            <person name="Puiu D."/>
            <person name="Wang H."/>
            <person name="Twardziok S.O."/>
            <person name="Deal K.R."/>
            <person name="Huo N."/>
            <person name="Zhu T."/>
            <person name="Wang L."/>
            <person name="Wang Y."/>
            <person name="McGuire P.E."/>
            <person name="Liu S."/>
            <person name="Long H."/>
            <person name="Ramasamy R.K."/>
            <person name="Rodriguez J.C."/>
            <person name="Van S.L."/>
            <person name="Yuan L."/>
            <person name="Wang Z."/>
            <person name="Xia Z."/>
            <person name="Xiao L."/>
            <person name="Anderson O.D."/>
            <person name="Ouyang S."/>
            <person name="Liang Y."/>
            <person name="Zimin A.V."/>
            <person name="Pertea G."/>
            <person name="Qi P."/>
            <person name="Bennetzen J.L."/>
            <person name="Dai X."/>
            <person name="Dawson M.W."/>
            <person name="Muller H.G."/>
            <person name="Kugler K."/>
            <person name="Rivarola-Duarte L."/>
            <person name="Spannagl M."/>
            <person name="Mayer K.F.X."/>
            <person name="Lu F.H."/>
            <person name="Bevan M.W."/>
            <person name="Leroy P."/>
            <person name="Li P."/>
            <person name="You F.M."/>
            <person name="Sun Q."/>
            <person name="Liu Z."/>
            <person name="Lyons E."/>
            <person name="Wicker T."/>
            <person name="Salzberg S.L."/>
            <person name="Devos K.M."/>
            <person name="Dvorak J."/>
        </authorList>
    </citation>
    <scope>NUCLEOTIDE SEQUENCE [LARGE SCALE GENOMIC DNA]</scope>
    <source>
        <strain evidence="1">cv. AL8/78</strain>
    </source>
</reference>
<dbReference type="EnsemblPlants" id="AET6Gv20119000.9">
    <property type="protein sequence ID" value="AET6Gv20119000.9"/>
    <property type="gene ID" value="AET6Gv20119000"/>
</dbReference>
<dbReference type="AlphaFoldDB" id="A0A453MWC3"/>
<evidence type="ECO:0000313" key="1">
    <source>
        <dbReference type="EnsemblPlants" id="AET6Gv20119000.9"/>
    </source>
</evidence>
<proteinExistence type="predicted"/>
<accession>A0A453MWC3</accession>
<keyword evidence="2" id="KW-1185">Reference proteome</keyword>
<protein>
    <submittedName>
        <fullName evidence="1">Uncharacterized protein</fullName>
    </submittedName>
</protein>
<sequence length="31" mass="3604">MLDLDMGYLHLHFRDRLASARVCTQTPPSRC</sequence>
<name>A0A453MWC3_AEGTS</name>
<evidence type="ECO:0000313" key="2">
    <source>
        <dbReference type="Proteomes" id="UP000015105"/>
    </source>
</evidence>
<dbReference type="Proteomes" id="UP000015105">
    <property type="component" value="Chromosome 6D"/>
</dbReference>